<accession>A0A0D2VTK2</accession>
<reference evidence="6" key="1">
    <citation type="submission" date="2011-02" db="EMBL/GenBank/DDBJ databases">
        <title>The Genome Sequence of Capsaspora owczarzaki ATCC 30864.</title>
        <authorList>
            <person name="Russ C."/>
            <person name="Cuomo C."/>
            <person name="Burger G."/>
            <person name="Gray M.W."/>
            <person name="Holland P.W.H."/>
            <person name="King N."/>
            <person name="Lang F.B.F."/>
            <person name="Roger A.J."/>
            <person name="Ruiz-Trillo I."/>
            <person name="Young S.K."/>
            <person name="Zeng Q."/>
            <person name="Gargeya S."/>
            <person name="Alvarado L."/>
            <person name="Berlin A."/>
            <person name="Chapman S.B."/>
            <person name="Chen Z."/>
            <person name="Freedman E."/>
            <person name="Gellesch M."/>
            <person name="Goldberg J."/>
            <person name="Griggs A."/>
            <person name="Gujja S."/>
            <person name="Heilman E."/>
            <person name="Heiman D."/>
            <person name="Howarth C."/>
            <person name="Mehta T."/>
            <person name="Neiman D."/>
            <person name="Pearson M."/>
            <person name="Roberts A."/>
            <person name="Saif S."/>
            <person name="Shea T."/>
            <person name="Shenoy N."/>
            <person name="Sisk P."/>
            <person name="Stolte C."/>
            <person name="Sykes S."/>
            <person name="White J."/>
            <person name="Yandava C."/>
            <person name="Haas B."/>
            <person name="Nusbaum C."/>
            <person name="Birren B."/>
        </authorList>
    </citation>
    <scope>NUCLEOTIDE SEQUENCE</scope>
    <source>
        <strain evidence="6">ATCC 30864</strain>
    </source>
</reference>
<dbReference type="PANTHER" id="PTHR43708:SF5">
    <property type="entry name" value="CONSERVED EXPRESSED OXIDOREDUCTASE (EUROFUNG)-RELATED"/>
    <property type="match status" value="1"/>
</dbReference>
<comment type="similarity">
    <text evidence="1">Belongs to the Gfo/Idh/MocA family.</text>
</comment>
<protein>
    <recommendedName>
        <fullName evidence="7">Oxidoreductase</fullName>
    </recommendedName>
</protein>
<dbReference type="InterPro" id="IPR055170">
    <property type="entry name" value="GFO_IDH_MocA-like_dom"/>
</dbReference>
<evidence type="ECO:0000256" key="1">
    <source>
        <dbReference type="ARBA" id="ARBA00010928"/>
    </source>
</evidence>
<gene>
    <name evidence="5" type="ORF">CAOG_005213</name>
</gene>
<name>A0A0D2VTK2_CAPO3</name>
<dbReference type="FunCoup" id="A0A0D2VTK2">
    <property type="interactions" value="14"/>
</dbReference>
<dbReference type="Gene3D" id="3.30.360.10">
    <property type="entry name" value="Dihydrodipicolinate Reductase, domain 2"/>
    <property type="match status" value="1"/>
</dbReference>
<dbReference type="STRING" id="595528.A0A0D2VTK2"/>
<dbReference type="GO" id="GO:0000166">
    <property type="term" value="F:nucleotide binding"/>
    <property type="evidence" value="ECO:0007669"/>
    <property type="project" value="InterPro"/>
</dbReference>
<organism evidence="5 6">
    <name type="scientific">Capsaspora owczarzaki (strain ATCC 30864)</name>
    <dbReference type="NCBI Taxonomy" id="595528"/>
    <lineage>
        <taxon>Eukaryota</taxon>
        <taxon>Filasterea</taxon>
        <taxon>Capsaspora</taxon>
    </lineage>
</organism>
<dbReference type="Gene3D" id="3.40.50.720">
    <property type="entry name" value="NAD(P)-binding Rossmann-like Domain"/>
    <property type="match status" value="1"/>
</dbReference>
<dbReference type="PhylomeDB" id="A0A0D2VTK2"/>
<feature type="domain" description="GFO/IDH/MocA-like oxidoreductase" evidence="4">
    <location>
        <begin position="135"/>
        <end position="256"/>
    </location>
</feature>
<dbReference type="InParanoid" id="A0A0D2VTK2"/>
<dbReference type="SUPFAM" id="SSF55347">
    <property type="entry name" value="Glyceraldehyde-3-phosphate dehydrogenase-like, C-terminal domain"/>
    <property type="match status" value="1"/>
</dbReference>
<evidence type="ECO:0000259" key="4">
    <source>
        <dbReference type="Pfam" id="PF22725"/>
    </source>
</evidence>
<keyword evidence="6" id="KW-1185">Reference proteome</keyword>
<evidence type="ECO:0000313" key="5">
    <source>
        <dbReference type="EMBL" id="KJE94587.1"/>
    </source>
</evidence>
<dbReference type="InterPro" id="IPR051317">
    <property type="entry name" value="Gfo/Idh/MocA_oxidoreduct"/>
</dbReference>
<evidence type="ECO:0000256" key="2">
    <source>
        <dbReference type="ARBA" id="ARBA00023002"/>
    </source>
</evidence>
<dbReference type="PANTHER" id="PTHR43708">
    <property type="entry name" value="CONSERVED EXPRESSED OXIDOREDUCTASE (EUROFUNG)"/>
    <property type="match status" value="1"/>
</dbReference>
<evidence type="ECO:0000313" key="6">
    <source>
        <dbReference type="Proteomes" id="UP000008743"/>
    </source>
</evidence>
<dbReference type="Pfam" id="PF01408">
    <property type="entry name" value="GFO_IDH_MocA"/>
    <property type="match status" value="1"/>
</dbReference>
<dbReference type="Pfam" id="PF22725">
    <property type="entry name" value="GFO_IDH_MocA_C3"/>
    <property type="match status" value="1"/>
</dbReference>
<dbReference type="Proteomes" id="UP000008743">
    <property type="component" value="Unassembled WGS sequence"/>
</dbReference>
<dbReference type="OMA" id="RFERWRP"/>
<evidence type="ECO:0008006" key="7">
    <source>
        <dbReference type="Google" id="ProtNLM"/>
    </source>
</evidence>
<sequence>MEGKSSINVAIIAYGYAGRKIHAHLLARTPGLVIYGVMARSAELRNQAKIDHPSCKTFETFEEVLSDPDVHLVVLASPTSLHCDQAVRALRANKHVVTDKPMCRTVSECDLMLAAARDSGKMLSVFQNRRWDGDFLTVQQVLAEKQLGERVRFMELAFQRFGLSGKAWKNSSIEEGAGALLDLGAHTVDQLNRINQKPISTIYARILKDFPEAPGVDSNSIIFVNYVDGSTALLDISSIAANPKPRFHLSGPKATFTKYGLDPQELAMVAGDIDSARESPANSGTVTDGASKAVTVIPTLPGRWRNYYENVADHLLRGATLEVPASQIRKNVAVLEAAQLSALHNKVIPFAQVYGVTERQD</sequence>
<dbReference type="OrthoDB" id="64915at2759"/>
<evidence type="ECO:0000259" key="3">
    <source>
        <dbReference type="Pfam" id="PF01408"/>
    </source>
</evidence>
<dbReference type="InterPro" id="IPR036291">
    <property type="entry name" value="NAD(P)-bd_dom_sf"/>
</dbReference>
<keyword evidence="2" id="KW-0560">Oxidoreductase</keyword>
<dbReference type="eggNOG" id="KOG2742">
    <property type="taxonomic scope" value="Eukaryota"/>
</dbReference>
<dbReference type="GO" id="GO:0016491">
    <property type="term" value="F:oxidoreductase activity"/>
    <property type="evidence" value="ECO:0007669"/>
    <property type="project" value="UniProtKB-KW"/>
</dbReference>
<dbReference type="RefSeq" id="XP_004346898.1">
    <property type="nucleotide sequence ID" value="XM_004346848.2"/>
</dbReference>
<dbReference type="AlphaFoldDB" id="A0A0D2VTK2"/>
<dbReference type="EMBL" id="KE346367">
    <property type="protein sequence ID" value="KJE94587.1"/>
    <property type="molecule type" value="Genomic_DNA"/>
</dbReference>
<dbReference type="SUPFAM" id="SSF51735">
    <property type="entry name" value="NAD(P)-binding Rossmann-fold domains"/>
    <property type="match status" value="1"/>
</dbReference>
<proteinExistence type="inferred from homology"/>
<dbReference type="InterPro" id="IPR000683">
    <property type="entry name" value="Gfo/Idh/MocA-like_OxRdtase_N"/>
</dbReference>
<feature type="domain" description="Gfo/Idh/MocA-like oxidoreductase N-terminal" evidence="3">
    <location>
        <begin position="7"/>
        <end position="125"/>
    </location>
</feature>